<gene>
    <name evidence="6" type="ORF">MSPICULIGERA_LOCUS20828</name>
</gene>
<dbReference type="InterPro" id="IPR000795">
    <property type="entry name" value="T_Tr_GTP-bd_dom"/>
</dbReference>
<evidence type="ECO:0000259" key="5">
    <source>
        <dbReference type="PROSITE" id="PS51722"/>
    </source>
</evidence>
<protein>
    <recommendedName>
        <fullName evidence="5">Tr-type G domain-containing protein</fullName>
    </recommendedName>
</protein>
<reference evidence="6" key="1">
    <citation type="submission" date="2023-06" db="EMBL/GenBank/DDBJ databases">
        <authorList>
            <person name="Delattre M."/>
        </authorList>
    </citation>
    <scope>NUCLEOTIDE SEQUENCE</scope>
    <source>
        <strain evidence="6">AF72</strain>
    </source>
</reference>
<dbReference type="InterPro" id="IPR027417">
    <property type="entry name" value="P-loop_NTPase"/>
</dbReference>
<dbReference type="AlphaFoldDB" id="A0AA36D7S4"/>
<comment type="caution">
    <text evidence="6">The sequence shown here is derived from an EMBL/GenBank/DDBJ whole genome shotgun (WGS) entry which is preliminary data.</text>
</comment>
<feature type="region of interest" description="Disordered" evidence="4">
    <location>
        <begin position="563"/>
        <end position="607"/>
    </location>
</feature>
<evidence type="ECO:0000256" key="2">
    <source>
        <dbReference type="ARBA" id="ARBA00022741"/>
    </source>
</evidence>
<dbReference type="InterPro" id="IPR004161">
    <property type="entry name" value="EFTu-like_2"/>
</dbReference>
<dbReference type="InterPro" id="IPR009001">
    <property type="entry name" value="Transl_elong_EF1A/Init_IF2_C"/>
</dbReference>
<dbReference type="CDD" id="cd04165">
    <property type="entry name" value="GTPBP1_like"/>
    <property type="match status" value="1"/>
</dbReference>
<feature type="compositionally biased region" description="Low complexity" evidence="4">
    <location>
        <begin position="590"/>
        <end position="607"/>
    </location>
</feature>
<feature type="non-terminal residue" evidence="6">
    <location>
        <position position="607"/>
    </location>
</feature>
<dbReference type="EMBL" id="CATQJA010002664">
    <property type="protein sequence ID" value="CAJ0582698.1"/>
    <property type="molecule type" value="Genomic_DNA"/>
</dbReference>
<organism evidence="6 7">
    <name type="scientific">Mesorhabditis spiculigera</name>
    <dbReference type="NCBI Taxonomy" id="96644"/>
    <lineage>
        <taxon>Eukaryota</taxon>
        <taxon>Metazoa</taxon>
        <taxon>Ecdysozoa</taxon>
        <taxon>Nematoda</taxon>
        <taxon>Chromadorea</taxon>
        <taxon>Rhabditida</taxon>
        <taxon>Rhabditina</taxon>
        <taxon>Rhabditomorpha</taxon>
        <taxon>Rhabditoidea</taxon>
        <taxon>Rhabditidae</taxon>
        <taxon>Mesorhabditinae</taxon>
        <taxon>Mesorhabditis</taxon>
    </lineage>
</organism>
<feature type="region of interest" description="Disordered" evidence="4">
    <location>
        <begin position="1"/>
        <end position="22"/>
    </location>
</feature>
<dbReference type="SUPFAM" id="SSF52540">
    <property type="entry name" value="P-loop containing nucleoside triphosphate hydrolases"/>
    <property type="match status" value="1"/>
</dbReference>
<name>A0AA36D7S4_9BILA</name>
<dbReference type="Gene3D" id="3.40.50.300">
    <property type="entry name" value="P-loop containing nucleotide triphosphate hydrolases"/>
    <property type="match status" value="1"/>
</dbReference>
<dbReference type="PROSITE" id="PS51722">
    <property type="entry name" value="G_TR_2"/>
    <property type="match status" value="1"/>
</dbReference>
<feature type="domain" description="Tr-type G" evidence="5">
    <location>
        <begin position="142"/>
        <end position="373"/>
    </location>
</feature>
<comment type="similarity">
    <text evidence="1">Belongs to the TRAFAC class translation factor GTPase superfamily. Classic translation factor GTPase family. EF-Tu/EF-1A subfamily.</text>
</comment>
<dbReference type="FunFam" id="3.40.50.300:FF:000091">
    <property type="entry name" value="Probable GTP-binding protein 1"/>
    <property type="match status" value="1"/>
</dbReference>
<evidence type="ECO:0000256" key="3">
    <source>
        <dbReference type="ARBA" id="ARBA00023134"/>
    </source>
</evidence>
<dbReference type="Pfam" id="PF00009">
    <property type="entry name" value="GTP_EFTU"/>
    <property type="match status" value="1"/>
</dbReference>
<dbReference type="FunFam" id="2.40.30.10:FF:000014">
    <property type="entry name" value="Probable GTP-binding protein 1"/>
    <property type="match status" value="1"/>
</dbReference>
<dbReference type="GO" id="GO:0003924">
    <property type="term" value="F:GTPase activity"/>
    <property type="evidence" value="ECO:0007669"/>
    <property type="project" value="InterPro"/>
</dbReference>
<dbReference type="InterPro" id="IPR035531">
    <property type="entry name" value="GTPBP1-like"/>
</dbReference>
<dbReference type="SUPFAM" id="SSF50465">
    <property type="entry name" value="EF-Tu/eEF-1alpha/eIF2-gamma C-terminal domain"/>
    <property type="match status" value="1"/>
</dbReference>
<proteinExistence type="inferred from homology"/>
<dbReference type="SUPFAM" id="SSF50447">
    <property type="entry name" value="Translation proteins"/>
    <property type="match status" value="1"/>
</dbReference>
<dbReference type="FunFam" id="2.40.30.10:FF:000084">
    <property type="entry name" value="GTP-binding elongation factor Tu family"/>
    <property type="match status" value="1"/>
</dbReference>
<keyword evidence="2" id="KW-0547">Nucleotide-binding</keyword>
<dbReference type="CDD" id="cd03694">
    <property type="entry name" value="GTPBP_II"/>
    <property type="match status" value="1"/>
</dbReference>
<dbReference type="GO" id="GO:0005525">
    <property type="term" value="F:GTP binding"/>
    <property type="evidence" value="ECO:0007669"/>
    <property type="project" value="UniProtKB-KW"/>
</dbReference>
<dbReference type="InterPro" id="IPR009000">
    <property type="entry name" value="Transl_B-barrel_sf"/>
</dbReference>
<dbReference type="Gene3D" id="2.40.30.10">
    <property type="entry name" value="Translation factors"/>
    <property type="match status" value="2"/>
</dbReference>
<dbReference type="InterPro" id="IPR050055">
    <property type="entry name" value="EF-Tu_GTPase"/>
</dbReference>
<dbReference type="PANTHER" id="PTHR43721">
    <property type="entry name" value="ELONGATION FACTOR TU-RELATED"/>
    <property type="match status" value="1"/>
</dbReference>
<accession>A0AA36D7S4</accession>
<dbReference type="GO" id="GO:0003746">
    <property type="term" value="F:translation elongation factor activity"/>
    <property type="evidence" value="ECO:0007669"/>
    <property type="project" value="TreeGrafter"/>
</dbReference>
<evidence type="ECO:0000256" key="4">
    <source>
        <dbReference type="SAM" id="MobiDB-lite"/>
    </source>
</evidence>
<evidence type="ECO:0000256" key="1">
    <source>
        <dbReference type="ARBA" id="ARBA00007249"/>
    </source>
</evidence>
<sequence>MEEVNGEVVNQGIGVKPSGSKMPEKAEALTGLYDDDDDVEAVEGMDALFLVRKNPEELEKYKMHLIECLRTDEGETIVEVGCPLDPKAPKGLDPKELEIAVETFQNLLLEIEAVPTKIVTRPAGTKSTEVYLVREKPSDVDFLELRVAVVGNVDAGKSTLLGVLTHSTLDDGRGLARTKLFRHKHEFESGRTSSVGNDILGFGVHGEVVNNPDPHNGHLDWVEITRNSSKVCTFIDLAGHEKYLKTTIFGMTGHVPDYTMLMIGANMGIIGTTKEHLSLALSLSVPVFIVVTKTDMCPPQILAETMRNIGRLVKSAGSKKMPVLVRNTNDVVHSAVNFPNKRVCPIFQVSNVNGTNLDLLTLFLNIVPVRRLRSEHDPAHFQIDDVYWVEGVGTVVSGTMLAGTVKVNDNLLLGPNSLGQFTPLAVKSIHRKRLPVTSVRSGQTASFALRKITKRDVRKGMVMVDPRVEPVASLQFEADILILHHPTTIKANYQAMLHIGSIRQTATLMHMTKEVLRTGERDRVTFQFIKFPEFIRPGTKMVFREGRTKAVGTIVKAIPQESAIAPKKKVTRDKRTNNNRSTGPKPPNGKPKTPTSTSASASSSKEN</sequence>
<dbReference type="Pfam" id="PF03144">
    <property type="entry name" value="GTP_EFTU_D2"/>
    <property type="match status" value="1"/>
</dbReference>
<dbReference type="CDD" id="cd03708">
    <property type="entry name" value="GTPBP_III"/>
    <property type="match status" value="1"/>
</dbReference>
<evidence type="ECO:0000313" key="7">
    <source>
        <dbReference type="Proteomes" id="UP001177023"/>
    </source>
</evidence>
<keyword evidence="7" id="KW-1185">Reference proteome</keyword>
<dbReference type="Proteomes" id="UP001177023">
    <property type="component" value="Unassembled WGS sequence"/>
</dbReference>
<dbReference type="PANTHER" id="PTHR43721:SF9">
    <property type="entry name" value="GTP-BINDING PROTEIN 1"/>
    <property type="match status" value="1"/>
</dbReference>
<keyword evidence="3" id="KW-0342">GTP-binding</keyword>
<evidence type="ECO:0000313" key="6">
    <source>
        <dbReference type="EMBL" id="CAJ0582698.1"/>
    </source>
</evidence>